<comment type="subcellular location">
    <subcellularLocation>
        <location evidence="1">Membrane</location>
        <topology evidence="1">Single-pass membrane protein</topology>
    </subcellularLocation>
</comment>
<organism evidence="5 6">
    <name type="scientific">Coptis chinensis</name>
    <dbReference type="NCBI Taxonomy" id="261450"/>
    <lineage>
        <taxon>Eukaryota</taxon>
        <taxon>Viridiplantae</taxon>
        <taxon>Streptophyta</taxon>
        <taxon>Embryophyta</taxon>
        <taxon>Tracheophyta</taxon>
        <taxon>Spermatophyta</taxon>
        <taxon>Magnoliopsida</taxon>
        <taxon>Ranunculales</taxon>
        <taxon>Ranunculaceae</taxon>
        <taxon>Coptidoideae</taxon>
        <taxon>Coptis</taxon>
    </lineage>
</organism>
<comment type="caution">
    <text evidence="5">The sequence shown here is derived from an EMBL/GenBank/DDBJ whole genome shotgun (WGS) entry which is preliminary data.</text>
</comment>
<feature type="domain" description="Wall-associated receptor kinase galacturonan-binding" evidence="4">
    <location>
        <begin position="29"/>
        <end position="89"/>
    </location>
</feature>
<evidence type="ECO:0000259" key="4">
    <source>
        <dbReference type="Pfam" id="PF13947"/>
    </source>
</evidence>
<feature type="chain" id="PRO_5032297521" description="Wall-associated receptor kinase galacturonan-binding domain-containing protein" evidence="3">
    <location>
        <begin position="23"/>
        <end position="313"/>
    </location>
</feature>
<dbReference type="GO" id="GO:0016020">
    <property type="term" value="C:membrane"/>
    <property type="evidence" value="ECO:0007669"/>
    <property type="project" value="UniProtKB-SubCell"/>
</dbReference>
<dbReference type="PANTHER" id="PTHR33355:SF3">
    <property type="entry name" value="WALL-ASSOCIATED RECEPTOR KINASE GALACTURONAN-BINDING PROTEIN"/>
    <property type="match status" value="1"/>
</dbReference>
<name>A0A835I046_9MAGN</name>
<sequence length="313" mass="34178">MTLLPCIAVFVSFLSLVGSVSGNGNVNKCRSYCGNLTVDFPFTTRSGCGHHGFRDLLFCINNVLMLHISSGSYRVLEIDYAYKALTIQDPDMSTCNSIIRGGKGNGFVVEFWRAPYLNPAPDNIFMLIGCTARSPLFQGFPEKHLPCRNVSGMGCEDYYSCPAWGPGPTRSSKVYGLSPPECCSVSYDVIRSINLSKLECEGYSSAYSLAPLRVSGPHEWSYGIRVTYSVPGDYSFCRACEATGGSCGYDALAVRDLCLCDGWNSTTNCDTGTASSPSISHFSVTTFYETKLTQNLAKHYSLAPFNRVEGIDF</sequence>
<protein>
    <recommendedName>
        <fullName evidence="4">Wall-associated receptor kinase galacturonan-binding domain-containing protein</fullName>
    </recommendedName>
</protein>
<dbReference type="PANTHER" id="PTHR33355">
    <property type="entry name" value="WALL-ASSOCIATED RECEPTOR KINASE CARBOXY-TERMINAL PROTEIN-RELATED"/>
    <property type="match status" value="1"/>
</dbReference>
<evidence type="ECO:0000256" key="3">
    <source>
        <dbReference type="SAM" id="SignalP"/>
    </source>
</evidence>
<keyword evidence="2 3" id="KW-0732">Signal</keyword>
<dbReference type="OrthoDB" id="1859308at2759"/>
<dbReference type="GO" id="GO:0030247">
    <property type="term" value="F:polysaccharide binding"/>
    <property type="evidence" value="ECO:0007669"/>
    <property type="project" value="InterPro"/>
</dbReference>
<accession>A0A835I046</accession>
<reference evidence="5 6" key="1">
    <citation type="submission" date="2020-10" db="EMBL/GenBank/DDBJ databases">
        <title>The Coptis chinensis genome and diversification of protoberbering-type alkaloids.</title>
        <authorList>
            <person name="Wang B."/>
            <person name="Shu S."/>
            <person name="Song C."/>
            <person name="Liu Y."/>
        </authorList>
    </citation>
    <scope>NUCLEOTIDE SEQUENCE [LARGE SCALE GENOMIC DNA]</scope>
    <source>
        <strain evidence="5">HL-2020</strain>
        <tissue evidence="5">Leaf</tissue>
    </source>
</reference>
<dbReference type="Proteomes" id="UP000631114">
    <property type="component" value="Unassembled WGS sequence"/>
</dbReference>
<keyword evidence="6" id="KW-1185">Reference proteome</keyword>
<dbReference type="Pfam" id="PF13947">
    <property type="entry name" value="GUB_WAK_bind"/>
    <property type="match status" value="1"/>
</dbReference>
<dbReference type="AlphaFoldDB" id="A0A835I046"/>
<evidence type="ECO:0000313" key="6">
    <source>
        <dbReference type="Proteomes" id="UP000631114"/>
    </source>
</evidence>
<dbReference type="InterPro" id="IPR025287">
    <property type="entry name" value="WAK_GUB"/>
</dbReference>
<proteinExistence type="predicted"/>
<gene>
    <name evidence="5" type="ORF">IFM89_033494</name>
</gene>
<evidence type="ECO:0000256" key="2">
    <source>
        <dbReference type="ARBA" id="ARBA00022729"/>
    </source>
</evidence>
<feature type="signal peptide" evidence="3">
    <location>
        <begin position="1"/>
        <end position="22"/>
    </location>
</feature>
<evidence type="ECO:0000313" key="5">
    <source>
        <dbReference type="EMBL" id="KAF9607287.1"/>
    </source>
</evidence>
<evidence type="ECO:0000256" key="1">
    <source>
        <dbReference type="ARBA" id="ARBA00004167"/>
    </source>
</evidence>
<dbReference type="EMBL" id="JADFTS010000005">
    <property type="protein sequence ID" value="KAF9607287.1"/>
    <property type="molecule type" value="Genomic_DNA"/>
</dbReference>